<dbReference type="Proteomes" id="UP000091918">
    <property type="component" value="Unassembled WGS sequence"/>
</dbReference>
<dbReference type="AlphaFoldDB" id="A0A1B7P4V3"/>
<feature type="compositionally biased region" description="Basic and acidic residues" evidence="1">
    <location>
        <begin position="112"/>
        <end position="138"/>
    </location>
</feature>
<keyword evidence="4" id="KW-1185">Reference proteome</keyword>
<feature type="domain" description="Myb-like DNA-binding" evidence="2">
    <location>
        <begin position="6"/>
        <end position="53"/>
    </location>
</feature>
<name>A0A1B7P4V3_9EURO</name>
<sequence length="216" mass="23299">MPANGDEQLNFLLKCVKYSSNGKVNFDQVATECNIVTKAAAAKRYERLMKANGISPNGGPSSQTDASSSQEASISGATTTKSKPKTPTKSRSTTGTKTPSARKRKTTGKANDTSKKVKVDDPDDSDVKTHVKREDSNDHVFNKKRREKMMKSSNDQLFSEDLGMVEGSLDREDGDVHKEFCPTNVTTKHHGSGGSANNGSDYARGGAEYDINGDEA</sequence>
<evidence type="ECO:0000259" key="2">
    <source>
        <dbReference type="Pfam" id="PF22980"/>
    </source>
</evidence>
<accession>A0A1B7P4V3</accession>
<feature type="region of interest" description="Disordered" evidence="1">
    <location>
        <begin position="51"/>
        <end position="138"/>
    </location>
</feature>
<dbReference type="Pfam" id="PF22980">
    <property type="entry name" value="Myb_DNA-bind_8"/>
    <property type="match status" value="1"/>
</dbReference>
<evidence type="ECO:0000256" key="1">
    <source>
        <dbReference type="SAM" id="MobiDB-lite"/>
    </source>
</evidence>
<dbReference type="STRING" id="1658172.A0A1B7P4V3"/>
<evidence type="ECO:0000313" key="4">
    <source>
        <dbReference type="Proteomes" id="UP000091918"/>
    </source>
</evidence>
<evidence type="ECO:0000313" key="3">
    <source>
        <dbReference type="EMBL" id="OAX84071.1"/>
    </source>
</evidence>
<feature type="compositionally biased region" description="Low complexity" evidence="1">
    <location>
        <begin position="89"/>
        <end position="99"/>
    </location>
</feature>
<organism evidence="3 4">
    <name type="scientific">Emergomyces africanus</name>
    <dbReference type="NCBI Taxonomy" id="1955775"/>
    <lineage>
        <taxon>Eukaryota</taxon>
        <taxon>Fungi</taxon>
        <taxon>Dikarya</taxon>
        <taxon>Ascomycota</taxon>
        <taxon>Pezizomycotina</taxon>
        <taxon>Eurotiomycetes</taxon>
        <taxon>Eurotiomycetidae</taxon>
        <taxon>Onygenales</taxon>
        <taxon>Ajellomycetaceae</taxon>
        <taxon>Emergomyces</taxon>
    </lineage>
</organism>
<reference evidence="3 4" key="1">
    <citation type="submission" date="2015-07" db="EMBL/GenBank/DDBJ databases">
        <title>Emmonsia species relationships and genome sequence.</title>
        <authorList>
            <person name="Cuomo C.A."/>
            <person name="Schwartz I.S."/>
            <person name="Kenyon C."/>
            <person name="de Hoog G.S."/>
            <person name="Govender N.P."/>
            <person name="Botha A."/>
            <person name="Moreno L."/>
            <person name="de Vries M."/>
            <person name="Munoz J.F."/>
            <person name="Stielow J.B."/>
        </authorList>
    </citation>
    <scope>NUCLEOTIDE SEQUENCE [LARGE SCALE GENOMIC DNA]</scope>
    <source>
        <strain evidence="3 4">CBS 136260</strain>
    </source>
</reference>
<comment type="caution">
    <text evidence="3">The sequence shown here is derived from an EMBL/GenBank/DDBJ whole genome shotgun (WGS) entry which is preliminary data.</text>
</comment>
<dbReference type="InterPro" id="IPR054505">
    <property type="entry name" value="Myb_DNA-bind_8"/>
</dbReference>
<dbReference type="OrthoDB" id="5353914at2759"/>
<protein>
    <recommendedName>
        <fullName evidence="2">Myb-like DNA-binding domain-containing protein</fullName>
    </recommendedName>
</protein>
<gene>
    <name evidence="3" type="ORF">ACJ72_01575</name>
</gene>
<dbReference type="EMBL" id="LGUA01000108">
    <property type="protein sequence ID" value="OAX84071.1"/>
    <property type="molecule type" value="Genomic_DNA"/>
</dbReference>
<proteinExistence type="predicted"/>
<feature type="compositionally biased region" description="Polar residues" evidence="1">
    <location>
        <begin position="54"/>
        <end position="77"/>
    </location>
</feature>
<feature type="region of interest" description="Disordered" evidence="1">
    <location>
        <begin position="174"/>
        <end position="216"/>
    </location>
</feature>